<organism evidence="1 2">
    <name type="scientific">Phytophthora infestans</name>
    <name type="common">Potato late blight agent</name>
    <name type="synonym">Botrytis infestans</name>
    <dbReference type="NCBI Taxonomy" id="4787"/>
    <lineage>
        <taxon>Eukaryota</taxon>
        <taxon>Sar</taxon>
        <taxon>Stramenopiles</taxon>
        <taxon>Oomycota</taxon>
        <taxon>Peronosporomycetes</taxon>
        <taxon>Peronosporales</taxon>
        <taxon>Peronosporaceae</taxon>
        <taxon>Phytophthora</taxon>
    </lineage>
</organism>
<evidence type="ECO:0000313" key="2">
    <source>
        <dbReference type="Proteomes" id="UP000602510"/>
    </source>
</evidence>
<sequence length="103" mass="11408">MVGLQKAIATMLSQFTLTGESGQDVRPIIDITLTLQKPLMMRVQEGKRGHTFILKNLPSKEALAQHIPQVPRRSIAASSLLSPKSQRTATERRVLSAYVAREV</sequence>
<reference evidence="1" key="1">
    <citation type="submission" date="2020-04" db="EMBL/GenBank/DDBJ databases">
        <title>Hybrid Assembly of Korean Phytophthora infestans isolates.</title>
        <authorList>
            <person name="Prokchorchik M."/>
            <person name="Lee Y."/>
            <person name="Seo J."/>
            <person name="Cho J.-H."/>
            <person name="Park Y.-E."/>
            <person name="Jang D.-C."/>
            <person name="Im J.-S."/>
            <person name="Choi J.-G."/>
            <person name="Park H.-J."/>
            <person name="Lee G.-B."/>
            <person name="Lee Y.-G."/>
            <person name="Hong S.-Y."/>
            <person name="Cho K."/>
            <person name="Sohn K.H."/>
        </authorList>
    </citation>
    <scope>NUCLEOTIDE SEQUENCE</scope>
    <source>
        <strain evidence="1">KR_1_A1</strain>
    </source>
</reference>
<evidence type="ECO:0000313" key="1">
    <source>
        <dbReference type="EMBL" id="KAF4037059.1"/>
    </source>
</evidence>
<keyword evidence="2" id="KW-1185">Reference proteome</keyword>
<accession>A0A833SRG7</accession>
<dbReference type="EMBL" id="WSZM01000252">
    <property type="protein sequence ID" value="KAF4037059.1"/>
    <property type="molecule type" value="Genomic_DNA"/>
</dbReference>
<dbReference type="Proteomes" id="UP000602510">
    <property type="component" value="Unassembled WGS sequence"/>
</dbReference>
<comment type="caution">
    <text evidence="1">The sequence shown here is derived from an EMBL/GenBank/DDBJ whole genome shotgun (WGS) entry which is preliminary data.</text>
</comment>
<gene>
    <name evidence="1" type="ORF">GN244_ATG10909</name>
</gene>
<protein>
    <submittedName>
        <fullName evidence="1">Uncharacterized protein</fullName>
    </submittedName>
</protein>
<name>A0A833SRG7_PHYIN</name>
<proteinExistence type="predicted"/>
<dbReference type="AlphaFoldDB" id="A0A833SRG7"/>